<evidence type="ECO:0000256" key="1">
    <source>
        <dbReference type="SAM" id="Phobius"/>
    </source>
</evidence>
<keyword evidence="3" id="KW-1185">Reference proteome</keyword>
<protein>
    <submittedName>
        <fullName evidence="2">Uncharacterized protein</fullName>
    </submittedName>
</protein>
<dbReference type="EMBL" id="JAUTDP010000007">
    <property type="protein sequence ID" value="KAK3397731.1"/>
    <property type="molecule type" value="Genomic_DNA"/>
</dbReference>
<gene>
    <name evidence="2" type="ORF">B0T20DRAFT_393540</name>
</gene>
<proteinExistence type="predicted"/>
<feature type="transmembrane region" description="Helical" evidence="1">
    <location>
        <begin position="168"/>
        <end position="187"/>
    </location>
</feature>
<feature type="transmembrane region" description="Helical" evidence="1">
    <location>
        <begin position="137"/>
        <end position="162"/>
    </location>
</feature>
<reference evidence="2" key="1">
    <citation type="journal article" date="2023" name="Mol. Phylogenet. Evol.">
        <title>Genome-scale phylogeny and comparative genomics of the fungal order Sordariales.</title>
        <authorList>
            <person name="Hensen N."/>
            <person name="Bonometti L."/>
            <person name="Westerberg I."/>
            <person name="Brannstrom I.O."/>
            <person name="Guillou S."/>
            <person name="Cros-Aarteil S."/>
            <person name="Calhoun S."/>
            <person name="Haridas S."/>
            <person name="Kuo A."/>
            <person name="Mondo S."/>
            <person name="Pangilinan J."/>
            <person name="Riley R."/>
            <person name="LaButti K."/>
            <person name="Andreopoulos B."/>
            <person name="Lipzen A."/>
            <person name="Chen C."/>
            <person name="Yan M."/>
            <person name="Daum C."/>
            <person name="Ng V."/>
            <person name="Clum A."/>
            <person name="Steindorff A."/>
            <person name="Ohm R.A."/>
            <person name="Martin F."/>
            <person name="Silar P."/>
            <person name="Natvig D.O."/>
            <person name="Lalanne C."/>
            <person name="Gautier V."/>
            <person name="Ament-Velasquez S.L."/>
            <person name="Kruys A."/>
            <person name="Hutchinson M.I."/>
            <person name="Powell A.J."/>
            <person name="Barry K."/>
            <person name="Miller A.N."/>
            <person name="Grigoriev I.V."/>
            <person name="Debuchy R."/>
            <person name="Gladieux P."/>
            <person name="Hiltunen Thoren M."/>
            <person name="Johannesson H."/>
        </authorList>
    </citation>
    <scope>NUCLEOTIDE SEQUENCE</scope>
    <source>
        <strain evidence="2">FGSC 1904</strain>
    </source>
</reference>
<dbReference type="Proteomes" id="UP001281003">
    <property type="component" value="Unassembled WGS sequence"/>
</dbReference>
<keyword evidence="1" id="KW-1133">Transmembrane helix</keyword>
<evidence type="ECO:0000313" key="2">
    <source>
        <dbReference type="EMBL" id="KAK3397731.1"/>
    </source>
</evidence>
<accession>A0AAE0UB72</accession>
<organism evidence="2 3">
    <name type="scientific">Sordaria brevicollis</name>
    <dbReference type="NCBI Taxonomy" id="83679"/>
    <lineage>
        <taxon>Eukaryota</taxon>
        <taxon>Fungi</taxon>
        <taxon>Dikarya</taxon>
        <taxon>Ascomycota</taxon>
        <taxon>Pezizomycotina</taxon>
        <taxon>Sordariomycetes</taxon>
        <taxon>Sordariomycetidae</taxon>
        <taxon>Sordariales</taxon>
        <taxon>Sordariaceae</taxon>
        <taxon>Sordaria</taxon>
    </lineage>
</organism>
<feature type="transmembrane region" description="Helical" evidence="1">
    <location>
        <begin position="95"/>
        <end position="116"/>
    </location>
</feature>
<evidence type="ECO:0000313" key="3">
    <source>
        <dbReference type="Proteomes" id="UP001281003"/>
    </source>
</evidence>
<keyword evidence="1" id="KW-0472">Membrane</keyword>
<name>A0AAE0UB72_SORBR</name>
<sequence length="190" mass="20946">MNLFPGRNNILVMDNVSNNILNVNFINFLKKVAFDIEYREIGIIIRRKGKGFNYLIFEYNRIGANNTRIKGYTIEVHLMRLSGVGGGGNNGTGGYILLIALLLSSVIEGGIINGGVKCVIDREMEGTRILIYDKGKLLIIYINGKRGGGASAITVIITTFVGGVLIDYFPYLLIYPFIFNTATGTVITKR</sequence>
<dbReference type="AlphaFoldDB" id="A0AAE0UB72"/>
<comment type="caution">
    <text evidence="2">The sequence shown here is derived from an EMBL/GenBank/DDBJ whole genome shotgun (WGS) entry which is preliminary data.</text>
</comment>
<keyword evidence="1" id="KW-0812">Transmembrane</keyword>
<reference evidence="2" key="2">
    <citation type="submission" date="2023-07" db="EMBL/GenBank/DDBJ databases">
        <authorList>
            <consortium name="Lawrence Berkeley National Laboratory"/>
            <person name="Haridas S."/>
            <person name="Hensen N."/>
            <person name="Bonometti L."/>
            <person name="Westerberg I."/>
            <person name="Brannstrom I.O."/>
            <person name="Guillou S."/>
            <person name="Cros-Aarteil S."/>
            <person name="Calhoun S."/>
            <person name="Kuo A."/>
            <person name="Mondo S."/>
            <person name="Pangilinan J."/>
            <person name="Riley R."/>
            <person name="LaButti K."/>
            <person name="Andreopoulos B."/>
            <person name="Lipzen A."/>
            <person name="Chen C."/>
            <person name="Yanf M."/>
            <person name="Daum C."/>
            <person name="Ng V."/>
            <person name="Clum A."/>
            <person name="Steindorff A."/>
            <person name="Ohm R."/>
            <person name="Martin F."/>
            <person name="Silar P."/>
            <person name="Natvig D."/>
            <person name="Lalanne C."/>
            <person name="Gautier V."/>
            <person name="Ament-velasquez S.L."/>
            <person name="Kruys A."/>
            <person name="Hutchinson M.I."/>
            <person name="Powell A.J."/>
            <person name="Barry K."/>
            <person name="Miller A.N."/>
            <person name="Grigoriev I.V."/>
            <person name="Debuchy R."/>
            <person name="Gladieux P."/>
            <person name="Thoren M.H."/>
            <person name="Johannesson H."/>
        </authorList>
    </citation>
    <scope>NUCLEOTIDE SEQUENCE</scope>
    <source>
        <strain evidence="2">FGSC 1904</strain>
    </source>
</reference>